<keyword evidence="2" id="KW-0328">Glycosyltransferase</keyword>
<reference evidence="5" key="2">
    <citation type="journal article" date="2021" name="PeerJ">
        <title>Extensive microbial diversity within the chicken gut microbiome revealed by metagenomics and culture.</title>
        <authorList>
            <person name="Gilroy R."/>
            <person name="Ravi A."/>
            <person name="Getino M."/>
            <person name="Pursley I."/>
            <person name="Horton D.L."/>
            <person name="Alikhan N.F."/>
            <person name="Baker D."/>
            <person name="Gharbi K."/>
            <person name="Hall N."/>
            <person name="Watson M."/>
            <person name="Adriaenssens E.M."/>
            <person name="Foster-Nyarko E."/>
            <person name="Jarju S."/>
            <person name="Secka A."/>
            <person name="Antonio M."/>
            <person name="Oren A."/>
            <person name="Chaudhuri R.R."/>
            <person name="La Ragione R."/>
            <person name="Hildebrand F."/>
            <person name="Pallen M.J."/>
        </authorList>
    </citation>
    <scope>NUCLEOTIDE SEQUENCE</scope>
    <source>
        <strain evidence="5">ChiSxjej1B13-7041</strain>
    </source>
</reference>
<proteinExistence type="inferred from homology"/>
<dbReference type="InterPro" id="IPR001173">
    <property type="entry name" value="Glyco_trans_2-like"/>
</dbReference>
<protein>
    <submittedName>
        <fullName evidence="5">Glycosyltransferase</fullName>
    </submittedName>
</protein>
<dbReference type="InterPro" id="IPR050834">
    <property type="entry name" value="Glycosyltransf_2"/>
</dbReference>
<dbReference type="Pfam" id="PF00535">
    <property type="entry name" value="Glycos_transf_2"/>
    <property type="match status" value="1"/>
</dbReference>
<dbReference type="PANTHER" id="PTHR43685">
    <property type="entry name" value="GLYCOSYLTRANSFERASE"/>
    <property type="match status" value="1"/>
</dbReference>
<comment type="similarity">
    <text evidence="1">Belongs to the glycosyltransferase 2 family.</text>
</comment>
<dbReference type="Proteomes" id="UP000886841">
    <property type="component" value="Unassembled WGS sequence"/>
</dbReference>
<dbReference type="AlphaFoldDB" id="A0A9D1EKC4"/>
<sequence>MKRQRKKQPEITVIMGVYNPEDEQRLRRAVASIVRQSFRDWEMILYDDGSREECAALIRRAARMDRRIRYVRGGKNRGLAAALNACIRRARGRYLARMDADDLCRGDRLARQYAFLEKHPRFQWVGSCAQLTDDEGVWGFQPVPAVPGKEDFLYNSPYIHPTVMFRRQVLLESGGYDTSRRYRQCEDYELFLRLHSRGYRGANLQEPLLRYREDCLSHRRRTLGRRWREAMLRWRGFRSLGILRAETLAYVGKPLLAGLVPGPLHHQIRKWVKRDHGRKRKNL</sequence>
<evidence type="ECO:0000313" key="5">
    <source>
        <dbReference type="EMBL" id="HIR93510.1"/>
    </source>
</evidence>
<reference evidence="5" key="1">
    <citation type="submission" date="2020-10" db="EMBL/GenBank/DDBJ databases">
        <authorList>
            <person name="Gilroy R."/>
        </authorList>
    </citation>
    <scope>NUCLEOTIDE SEQUENCE</scope>
    <source>
        <strain evidence="5">ChiSxjej1B13-7041</strain>
    </source>
</reference>
<dbReference type="Gene3D" id="3.90.550.10">
    <property type="entry name" value="Spore Coat Polysaccharide Biosynthesis Protein SpsA, Chain A"/>
    <property type="match status" value="1"/>
</dbReference>
<feature type="domain" description="Glycosyltransferase 2-like" evidence="4">
    <location>
        <begin position="12"/>
        <end position="141"/>
    </location>
</feature>
<dbReference type="SUPFAM" id="SSF53448">
    <property type="entry name" value="Nucleotide-diphospho-sugar transferases"/>
    <property type="match status" value="1"/>
</dbReference>
<gene>
    <name evidence="5" type="ORF">IAB98_08855</name>
</gene>
<comment type="caution">
    <text evidence="5">The sequence shown here is derived from an EMBL/GenBank/DDBJ whole genome shotgun (WGS) entry which is preliminary data.</text>
</comment>
<accession>A0A9D1EKC4</accession>
<name>A0A9D1EKC4_9FIRM</name>
<evidence type="ECO:0000256" key="3">
    <source>
        <dbReference type="ARBA" id="ARBA00022679"/>
    </source>
</evidence>
<dbReference type="PANTHER" id="PTHR43685:SF5">
    <property type="entry name" value="GLYCOSYLTRANSFERASE EPSE-RELATED"/>
    <property type="match status" value="1"/>
</dbReference>
<evidence type="ECO:0000256" key="2">
    <source>
        <dbReference type="ARBA" id="ARBA00022676"/>
    </source>
</evidence>
<dbReference type="InterPro" id="IPR029044">
    <property type="entry name" value="Nucleotide-diphossugar_trans"/>
</dbReference>
<dbReference type="GO" id="GO:0016757">
    <property type="term" value="F:glycosyltransferase activity"/>
    <property type="evidence" value="ECO:0007669"/>
    <property type="project" value="UniProtKB-KW"/>
</dbReference>
<organism evidence="5 6">
    <name type="scientific">Candidatus Egerieimonas intestinavium</name>
    <dbReference type="NCBI Taxonomy" id="2840777"/>
    <lineage>
        <taxon>Bacteria</taxon>
        <taxon>Bacillati</taxon>
        <taxon>Bacillota</taxon>
        <taxon>Clostridia</taxon>
        <taxon>Lachnospirales</taxon>
        <taxon>Lachnospiraceae</taxon>
        <taxon>Lachnospiraceae incertae sedis</taxon>
        <taxon>Candidatus Egerieimonas</taxon>
    </lineage>
</organism>
<evidence type="ECO:0000256" key="1">
    <source>
        <dbReference type="ARBA" id="ARBA00006739"/>
    </source>
</evidence>
<evidence type="ECO:0000313" key="6">
    <source>
        <dbReference type="Proteomes" id="UP000886841"/>
    </source>
</evidence>
<evidence type="ECO:0000259" key="4">
    <source>
        <dbReference type="Pfam" id="PF00535"/>
    </source>
</evidence>
<keyword evidence="3" id="KW-0808">Transferase</keyword>
<dbReference type="EMBL" id="DVHU01000080">
    <property type="protein sequence ID" value="HIR93510.1"/>
    <property type="molecule type" value="Genomic_DNA"/>
</dbReference>